<dbReference type="InterPro" id="IPR009038">
    <property type="entry name" value="GOLD_dom"/>
</dbReference>
<dbReference type="SMART" id="SM01190">
    <property type="entry name" value="EMP24_GP25L"/>
    <property type="match status" value="1"/>
</dbReference>
<feature type="domain" description="GOLD" evidence="10">
    <location>
        <begin position="45"/>
        <end position="157"/>
    </location>
</feature>
<evidence type="ECO:0000313" key="12">
    <source>
        <dbReference type="Proteomes" id="UP001497480"/>
    </source>
</evidence>
<dbReference type="PROSITE" id="PS50866">
    <property type="entry name" value="GOLD"/>
    <property type="match status" value="1"/>
</dbReference>
<evidence type="ECO:0000256" key="1">
    <source>
        <dbReference type="ARBA" id="ARBA00004479"/>
    </source>
</evidence>
<comment type="similarity">
    <text evidence="2 7">Belongs to the EMP24/GP25L family.</text>
</comment>
<evidence type="ECO:0000256" key="4">
    <source>
        <dbReference type="ARBA" id="ARBA00022729"/>
    </source>
</evidence>
<dbReference type="EMBL" id="CAXHTB010000013">
    <property type="protein sequence ID" value="CAL0317916.1"/>
    <property type="molecule type" value="Genomic_DNA"/>
</dbReference>
<evidence type="ECO:0000313" key="11">
    <source>
        <dbReference type="EMBL" id="CAL0317916.1"/>
    </source>
</evidence>
<sequence length="222" mass="24870">MGKDMNLKSFGTRMTPMLLFLCFSTLCVLLPQTQAIWIELPNSGPKCISEEIHSNVVVLGDYFLFSDNTQPDHLTVAATVTSPYGNTLHHTDNTTHGQFAFTTAETGTYLACFTLGGNKPANATNLILDWKIGISTKDWDSVAKKEKIEGVELEIRKLEDSVEVIHAFLDYLKEKEESMHEASEKTNAKVAHYTFVSLGVCILVGALQVWHLKRFFQKKKLI</sequence>
<comment type="caution">
    <text evidence="11">The sequence shown here is derived from an EMBL/GenBank/DDBJ whole genome shotgun (WGS) entry which is preliminary data.</text>
</comment>
<evidence type="ECO:0000256" key="5">
    <source>
        <dbReference type="ARBA" id="ARBA00022989"/>
    </source>
</evidence>
<feature type="signal peptide" evidence="9">
    <location>
        <begin position="1"/>
        <end position="35"/>
    </location>
</feature>
<proteinExistence type="inferred from homology"/>
<comment type="subcellular location">
    <subcellularLocation>
        <location evidence="1 7">Membrane</location>
        <topology evidence="1 7">Single-pass type I membrane protein</topology>
    </subcellularLocation>
</comment>
<accession>A0AAV1X8S7</accession>
<feature type="chain" id="PRO_5043707471" description="GOLD domain-containing protein" evidence="9">
    <location>
        <begin position="36"/>
        <end position="222"/>
    </location>
</feature>
<evidence type="ECO:0000256" key="9">
    <source>
        <dbReference type="SAM" id="SignalP"/>
    </source>
</evidence>
<evidence type="ECO:0000256" key="8">
    <source>
        <dbReference type="SAM" id="Phobius"/>
    </source>
</evidence>
<keyword evidence="3 7" id="KW-0812">Transmembrane</keyword>
<dbReference type="AlphaFoldDB" id="A0AAV1X8S7"/>
<dbReference type="Proteomes" id="UP001497480">
    <property type="component" value="Unassembled WGS sequence"/>
</dbReference>
<dbReference type="Pfam" id="PF01105">
    <property type="entry name" value="EMP24_GP25L"/>
    <property type="match status" value="1"/>
</dbReference>
<name>A0AAV1X8S7_LUPLU</name>
<gene>
    <name evidence="11" type="ORF">LLUT_LOCUS18976</name>
</gene>
<dbReference type="GO" id="GO:0016020">
    <property type="term" value="C:membrane"/>
    <property type="evidence" value="ECO:0007669"/>
    <property type="project" value="UniProtKB-SubCell"/>
</dbReference>
<keyword evidence="4 9" id="KW-0732">Signal</keyword>
<evidence type="ECO:0000256" key="2">
    <source>
        <dbReference type="ARBA" id="ARBA00007104"/>
    </source>
</evidence>
<protein>
    <recommendedName>
        <fullName evidence="10">GOLD domain-containing protein</fullName>
    </recommendedName>
</protein>
<evidence type="ECO:0000259" key="10">
    <source>
        <dbReference type="PROSITE" id="PS50866"/>
    </source>
</evidence>
<evidence type="ECO:0000256" key="7">
    <source>
        <dbReference type="RuleBase" id="RU003827"/>
    </source>
</evidence>
<feature type="transmembrane region" description="Helical" evidence="8">
    <location>
        <begin position="190"/>
        <end position="210"/>
    </location>
</feature>
<evidence type="ECO:0000256" key="3">
    <source>
        <dbReference type="ARBA" id="ARBA00022692"/>
    </source>
</evidence>
<keyword evidence="6 8" id="KW-0472">Membrane</keyword>
<keyword evidence="5 8" id="KW-1133">Transmembrane helix</keyword>
<reference evidence="11 12" key="1">
    <citation type="submission" date="2024-03" db="EMBL/GenBank/DDBJ databases">
        <authorList>
            <person name="Martinez-Hernandez J."/>
        </authorList>
    </citation>
    <scope>NUCLEOTIDE SEQUENCE [LARGE SCALE GENOMIC DNA]</scope>
</reference>
<keyword evidence="12" id="KW-1185">Reference proteome</keyword>
<evidence type="ECO:0000256" key="6">
    <source>
        <dbReference type="ARBA" id="ARBA00023136"/>
    </source>
</evidence>
<dbReference type="InterPro" id="IPR015720">
    <property type="entry name" value="Emp24-like"/>
</dbReference>
<organism evidence="11 12">
    <name type="scientific">Lupinus luteus</name>
    <name type="common">European yellow lupine</name>
    <dbReference type="NCBI Taxonomy" id="3873"/>
    <lineage>
        <taxon>Eukaryota</taxon>
        <taxon>Viridiplantae</taxon>
        <taxon>Streptophyta</taxon>
        <taxon>Embryophyta</taxon>
        <taxon>Tracheophyta</taxon>
        <taxon>Spermatophyta</taxon>
        <taxon>Magnoliopsida</taxon>
        <taxon>eudicotyledons</taxon>
        <taxon>Gunneridae</taxon>
        <taxon>Pentapetalae</taxon>
        <taxon>rosids</taxon>
        <taxon>fabids</taxon>
        <taxon>Fabales</taxon>
        <taxon>Fabaceae</taxon>
        <taxon>Papilionoideae</taxon>
        <taxon>50 kb inversion clade</taxon>
        <taxon>genistoids sensu lato</taxon>
        <taxon>core genistoids</taxon>
        <taxon>Genisteae</taxon>
        <taxon>Lupinus</taxon>
    </lineage>
</organism>
<dbReference type="PANTHER" id="PTHR22811">
    <property type="entry name" value="TRANSMEMBRANE EMP24 DOMAIN-CONTAINING PROTEIN"/>
    <property type="match status" value="1"/>
</dbReference>